<keyword evidence="3 6" id="KW-0812">Transmembrane</keyword>
<dbReference type="InterPro" id="IPR011577">
    <property type="entry name" value="Cyt_b561_bac/Ni-Hgenase"/>
</dbReference>
<dbReference type="Proteomes" id="UP000032427">
    <property type="component" value="Chromosome 2"/>
</dbReference>
<organism evidence="8 9">
    <name type="scientific">Aliivibrio wodanis</name>
    <dbReference type="NCBI Taxonomy" id="80852"/>
    <lineage>
        <taxon>Bacteria</taxon>
        <taxon>Pseudomonadati</taxon>
        <taxon>Pseudomonadota</taxon>
        <taxon>Gammaproteobacteria</taxon>
        <taxon>Vibrionales</taxon>
        <taxon>Vibrionaceae</taxon>
        <taxon>Aliivibrio</taxon>
    </lineage>
</organism>
<dbReference type="InterPro" id="IPR016174">
    <property type="entry name" value="Di-haem_cyt_TM"/>
</dbReference>
<feature type="transmembrane region" description="Helical" evidence="6">
    <location>
        <begin position="92"/>
        <end position="113"/>
    </location>
</feature>
<dbReference type="PATRIC" id="fig|80852.17.peg.3189"/>
<name>A0A090I9P6_9GAMM</name>
<dbReference type="GeneID" id="28542676"/>
<dbReference type="HOGENOM" id="CLU_078451_2_1_6"/>
<feature type="transmembrane region" description="Helical" evidence="6">
    <location>
        <begin position="188"/>
        <end position="207"/>
    </location>
</feature>
<evidence type="ECO:0000256" key="6">
    <source>
        <dbReference type="SAM" id="Phobius"/>
    </source>
</evidence>
<gene>
    <name evidence="8" type="ORF">AWOD_II_0427</name>
</gene>
<evidence type="ECO:0000313" key="9">
    <source>
        <dbReference type="Proteomes" id="UP000032427"/>
    </source>
</evidence>
<dbReference type="SUPFAM" id="SSF81342">
    <property type="entry name" value="Transmembrane di-heme cytochromes"/>
    <property type="match status" value="1"/>
</dbReference>
<dbReference type="InterPro" id="IPR051542">
    <property type="entry name" value="Hydrogenase_cytochrome"/>
</dbReference>
<evidence type="ECO:0000256" key="4">
    <source>
        <dbReference type="ARBA" id="ARBA00022989"/>
    </source>
</evidence>
<dbReference type="Gene3D" id="1.20.950.20">
    <property type="entry name" value="Transmembrane di-heme cytochromes, Chain C"/>
    <property type="match status" value="1"/>
</dbReference>
<evidence type="ECO:0000256" key="3">
    <source>
        <dbReference type="ARBA" id="ARBA00022692"/>
    </source>
</evidence>
<comment type="subcellular location">
    <subcellularLocation>
        <location evidence="1">Cell membrane</location>
        <topology evidence="1">Multi-pass membrane protein</topology>
    </subcellularLocation>
</comment>
<feature type="transmembrane region" description="Helical" evidence="6">
    <location>
        <begin position="36"/>
        <end position="54"/>
    </location>
</feature>
<dbReference type="GO" id="GO:0022904">
    <property type="term" value="P:respiratory electron transport chain"/>
    <property type="evidence" value="ECO:0007669"/>
    <property type="project" value="InterPro"/>
</dbReference>
<dbReference type="OrthoDB" id="196472at2"/>
<feature type="transmembrane region" description="Helical" evidence="6">
    <location>
        <begin position="7"/>
        <end position="24"/>
    </location>
</feature>
<feature type="domain" description="Cytochrome b561 bacterial/Ni-hydrogenase" evidence="7">
    <location>
        <begin position="4"/>
        <end position="175"/>
    </location>
</feature>
<keyword evidence="5 6" id="KW-0472">Membrane</keyword>
<dbReference type="PANTHER" id="PTHR30485">
    <property type="entry name" value="NI/FE-HYDROGENASE 1 B-TYPE CYTOCHROME SUBUNIT"/>
    <property type="match status" value="1"/>
</dbReference>
<keyword evidence="2" id="KW-1003">Cell membrane</keyword>
<accession>A0A090I9P6</accession>
<dbReference type="KEGG" id="awd:AWOD_II_0427"/>
<dbReference type="AlphaFoldDB" id="A0A090I9P6"/>
<dbReference type="Pfam" id="PF01292">
    <property type="entry name" value="Ni_hydr_CYTB"/>
    <property type="match status" value="1"/>
</dbReference>
<evidence type="ECO:0000313" key="8">
    <source>
        <dbReference type="EMBL" id="CED57072.1"/>
    </source>
</evidence>
<evidence type="ECO:0000256" key="1">
    <source>
        <dbReference type="ARBA" id="ARBA00004651"/>
    </source>
</evidence>
<dbReference type="GO" id="GO:0009055">
    <property type="term" value="F:electron transfer activity"/>
    <property type="evidence" value="ECO:0007669"/>
    <property type="project" value="InterPro"/>
</dbReference>
<dbReference type="GO" id="GO:0020037">
    <property type="term" value="F:heme binding"/>
    <property type="evidence" value="ECO:0007669"/>
    <property type="project" value="TreeGrafter"/>
</dbReference>
<protein>
    <submittedName>
        <fullName evidence="8">Cytochrome b561</fullName>
    </submittedName>
</protein>
<reference evidence="9" key="1">
    <citation type="submission" date="2014-09" db="EMBL/GenBank/DDBJ databases">
        <authorList>
            <person name="Hjerde E."/>
        </authorList>
    </citation>
    <scope>NUCLEOTIDE SEQUENCE [LARGE SCALE GENOMIC DNA]</scope>
    <source>
        <strain evidence="9">06/09/139</strain>
    </source>
</reference>
<dbReference type="STRING" id="80852.AWOD_II_0427"/>
<dbReference type="PANTHER" id="PTHR30485:SF2">
    <property type="entry name" value="BLL0597 PROTEIN"/>
    <property type="match status" value="1"/>
</dbReference>
<keyword evidence="9" id="KW-1185">Reference proteome</keyword>
<evidence type="ECO:0000259" key="7">
    <source>
        <dbReference type="Pfam" id="PF01292"/>
    </source>
</evidence>
<sequence>MKIWDSFIRVYHWSQVILLGSLWYTAEEGLMEWHFSFAYLLMAFLITRIVWGFIGSETAKFSHFVTTPKKAFNYLIAIRNSKVSHSIGHNPAGGYMVLGLFSLLTFQLLTGLFSNDDILSEGPLASLVSYETSSLLTSIHHQSFNVLLTFIGLHITAVLFYRFKGINLLSPMLTGVAKLTGTTPIMKHVIIAWGIFAVISLFIYYLWANEVVSYLF</sequence>
<proteinExistence type="predicted"/>
<evidence type="ECO:0000256" key="5">
    <source>
        <dbReference type="ARBA" id="ARBA00023136"/>
    </source>
</evidence>
<feature type="transmembrane region" description="Helical" evidence="6">
    <location>
        <begin position="144"/>
        <end position="163"/>
    </location>
</feature>
<evidence type="ECO:0000256" key="2">
    <source>
        <dbReference type="ARBA" id="ARBA00022475"/>
    </source>
</evidence>
<dbReference type="GO" id="GO:0005886">
    <property type="term" value="C:plasma membrane"/>
    <property type="evidence" value="ECO:0007669"/>
    <property type="project" value="UniProtKB-SubCell"/>
</dbReference>
<keyword evidence="4 6" id="KW-1133">Transmembrane helix</keyword>
<dbReference type="EMBL" id="LN554847">
    <property type="protein sequence ID" value="CED57072.1"/>
    <property type="molecule type" value="Genomic_DNA"/>
</dbReference>